<dbReference type="PROSITE" id="PS00196">
    <property type="entry name" value="COPPER_BLUE"/>
    <property type="match status" value="1"/>
</dbReference>
<dbReference type="InterPro" id="IPR028871">
    <property type="entry name" value="BlueCu_1_BS"/>
</dbReference>
<keyword evidence="11" id="KW-1185">Reference proteome</keyword>
<keyword evidence="6 8" id="KW-0186">Copper</keyword>
<keyword evidence="8" id="KW-0732">Signal</keyword>
<gene>
    <name evidence="10" type="primary">azu</name>
    <name evidence="10" type="ORF">ACFO3A_04790</name>
</gene>
<sequence>MHKIFITLALAATAAIAAPAMAADNCATTIEANDMMQFNVKHVDVPKACKNFAITLKHVGKMPKAAMGHNVVVSNTADVTAVATDGAKAGPAADYVKANDARVLAHTKVIGSGESATVQLDVSKLKADGKYSYFCSFPGHFSVMQGTLALK</sequence>
<dbReference type="PANTHER" id="PTHR38439:SF2">
    <property type="entry name" value="OUTER MEMBRANE PROTEIN H.8"/>
    <property type="match status" value="1"/>
</dbReference>
<evidence type="ECO:0000256" key="4">
    <source>
        <dbReference type="ARBA" id="ARBA00022764"/>
    </source>
</evidence>
<keyword evidence="5 8" id="KW-0249">Electron transport</keyword>
<dbReference type="PANTHER" id="PTHR38439">
    <property type="entry name" value="AURACYANIN-B"/>
    <property type="match status" value="1"/>
</dbReference>
<dbReference type="InterPro" id="IPR050845">
    <property type="entry name" value="Cu-binding_ET"/>
</dbReference>
<dbReference type="SUPFAM" id="SSF49503">
    <property type="entry name" value="Cupredoxins"/>
    <property type="match status" value="1"/>
</dbReference>
<feature type="chain" id="PRO_5044985708" description="Azurin" evidence="8">
    <location>
        <begin position="23"/>
        <end position="151"/>
    </location>
</feature>
<organism evidence="10 11">
    <name type="scientific">Comamonas nitrativorans</name>
    <dbReference type="NCBI Taxonomy" id="108437"/>
    <lineage>
        <taxon>Bacteria</taxon>
        <taxon>Pseudomonadati</taxon>
        <taxon>Pseudomonadota</taxon>
        <taxon>Betaproteobacteria</taxon>
        <taxon>Burkholderiales</taxon>
        <taxon>Comamonadaceae</taxon>
        <taxon>Comamonas</taxon>
    </lineage>
</organism>
<reference evidence="11" key="1">
    <citation type="journal article" date="2019" name="Int. J. Syst. Evol. Microbiol.">
        <title>The Global Catalogue of Microorganisms (GCM) 10K type strain sequencing project: providing services to taxonomists for standard genome sequencing and annotation.</title>
        <authorList>
            <consortium name="The Broad Institute Genomics Platform"/>
            <consortium name="The Broad Institute Genome Sequencing Center for Infectious Disease"/>
            <person name="Wu L."/>
            <person name="Ma J."/>
        </authorList>
    </citation>
    <scope>NUCLEOTIDE SEQUENCE [LARGE SCALE GENOMIC DNA]</scope>
    <source>
        <strain evidence="11">JCM 11650</strain>
    </source>
</reference>
<evidence type="ECO:0000256" key="3">
    <source>
        <dbReference type="ARBA" id="ARBA00022723"/>
    </source>
</evidence>
<evidence type="ECO:0000259" key="9">
    <source>
        <dbReference type="Pfam" id="PF00127"/>
    </source>
</evidence>
<protein>
    <recommendedName>
        <fullName evidence="8">Azurin</fullName>
    </recommendedName>
</protein>
<keyword evidence="2 8" id="KW-0813">Transport</keyword>
<evidence type="ECO:0000256" key="8">
    <source>
        <dbReference type="RuleBase" id="RU363017"/>
    </source>
</evidence>
<comment type="function">
    <text evidence="8">Transfers electrons from cytochrome c551 to cytochrome oxidase.</text>
</comment>
<feature type="signal peptide" evidence="8">
    <location>
        <begin position="1"/>
        <end position="22"/>
    </location>
</feature>
<accession>A0ABV9GTL5</accession>
<evidence type="ECO:0000256" key="1">
    <source>
        <dbReference type="ARBA" id="ARBA00004418"/>
    </source>
</evidence>
<feature type="domain" description="Blue (type 1) copper" evidence="9">
    <location>
        <begin position="25"/>
        <end position="150"/>
    </location>
</feature>
<evidence type="ECO:0000313" key="10">
    <source>
        <dbReference type="EMBL" id="MFC4621524.1"/>
    </source>
</evidence>
<proteinExistence type="predicted"/>
<comment type="subcellular location">
    <subcellularLocation>
        <location evidence="1 8">Periplasm</location>
    </subcellularLocation>
</comment>
<comment type="caution">
    <text evidence="10">The sequence shown here is derived from an EMBL/GenBank/DDBJ whole genome shotgun (WGS) entry which is preliminary data.</text>
</comment>
<evidence type="ECO:0000313" key="11">
    <source>
        <dbReference type="Proteomes" id="UP001595967"/>
    </source>
</evidence>
<keyword evidence="4 8" id="KW-0574">Periplasm</keyword>
<evidence type="ECO:0000256" key="6">
    <source>
        <dbReference type="ARBA" id="ARBA00023008"/>
    </source>
</evidence>
<dbReference type="CDD" id="cd13922">
    <property type="entry name" value="Azurin"/>
    <property type="match status" value="1"/>
</dbReference>
<dbReference type="InterPro" id="IPR000923">
    <property type="entry name" value="BlueCu_1"/>
</dbReference>
<dbReference type="Proteomes" id="UP001595967">
    <property type="component" value="Unassembled WGS sequence"/>
</dbReference>
<dbReference type="InterPro" id="IPR014068">
    <property type="entry name" value="Azurin"/>
</dbReference>
<dbReference type="NCBIfam" id="TIGR02695">
    <property type="entry name" value="azurin"/>
    <property type="match status" value="1"/>
</dbReference>
<dbReference type="Gene3D" id="2.60.40.420">
    <property type="entry name" value="Cupredoxins - blue copper proteins"/>
    <property type="match status" value="1"/>
</dbReference>
<dbReference type="InterPro" id="IPR008972">
    <property type="entry name" value="Cupredoxin"/>
</dbReference>
<name>A0ABV9GTL5_9BURK</name>
<dbReference type="RefSeq" id="WP_377724451.1">
    <property type="nucleotide sequence ID" value="NZ_JBHSEW010000003.1"/>
</dbReference>
<evidence type="ECO:0000256" key="5">
    <source>
        <dbReference type="ARBA" id="ARBA00022982"/>
    </source>
</evidence>
<keyword evidence="7" id="KW-1015">Disulfide bond</keyword>
<keyword evidence="3 8" id="KW-0479">Metal-binding</keyword>
<evidence type="ECO:0000256" key="2">
    <source>
        <dbReference type="ARBA" id="ARBA00022448"/>
    </source>
</evidence>
<dbReference type="Pfam" id="PF00127">
    <property type="entry name" value="Copper-bind"/>
    <property type="match status" value="1"/>
</dbReference>
<evidence type="ECO:0000256" key="7">
    <source>
        <dbReference type="ARBA" id="ARBA00023157"/>
    </source>
</evidence>
<dbReference type="EMBL" id="JBHSEW010000003">
    <property type="protein sequence ID" value="MFC4621524.1"/>
    <property type="molecule type" value="Genomic_DNA"/>
</dbReference>